<dbReference type="EMBL" id="PRLM01000003">
    <property type="protein sequence ID" value="RYC74867.1"/>
    <property type="molecule type" value="Genomic_DNA"/>
</dbReference>
<evidence type="ECO:0000313" key="18">
    <source>
        <dbReference type="EMBL" id="RYC74867.1"/>
    </source>
</evidence>
<dbReference type="CDD" id="cd07182">
    <property type="entry name" value="RNase_HII_bacteria_HII_like"/>
    <property type="match status" value="1"/>
</dbReference>
<keyword evidence="19" id="KW-1185">Reference proteome</keyword>
<feature type="binding site" evidence="14 15">
    <location>
        <position position="103"/>
    </location>
    <ligand>
        <name>a divalent metal cation</name>
        <dbReference type="ChEBI" id="CHEBI:60240"/>
    </ligand>
</feature>
<keyword evidence="7 14" id="KW-0963">Cytoplasm</keyword>
<evidence type="ECO:0000256" key="1">
    <source>
        <dbReference type="ARBA" id="ARBA00000077"/>
    </source>
</evidence>
<dbReference type="PROSITE" id="PS51975">
    <property type="entry name" value="RNASE_H_2"/>
    <property type="match status" value="1"/>
</dbReference>
<dbReference type="InterPro" id="IPR001352">
    <property type="entry name" value="RNase_HII/HIII"/>
</dbReference>
<dbReference type="InterPro" id="IPR003509">
    <property type="entry name" value="UPF0102_YraN-like"/>
</dbReference>
<keyword evidence="8 14" id="KW-0540">Nuclease</keyword>
<keyword evidence="12 14" id="KW-0464">Manganese</keyword>
<keyword evidence="9 14" id="KW-0479">Metal-binding</keyword>
<dbReference type="Proteomes" id="UP001191019">
    <property type="component" value="Unassembled WGS sequence"/>
</dbReference>
<dbReference type="RefSeq" id="WP_129734908.1">
    <property type="nucleotide sequence ID" value="NZ_PRLM01000003.1"/>
</dbReference>
<evidence type="ECO:0000256" key="2">
    <source>
        <dbReference type="ARBA" id="ARBA00001946"/>
    </source>
</evidence>
<dbReference type="SUPFAM" id="SSF52980">
    <property type="entry name" value="Restriction endonuclease-like"/>
    <property type="match status" value="1"/>
</dbReference>
<dbReference type="InterPro" id="IPR011856">
    <property type="entry name" value="tRNA_endonuc-like_dom_sf"/>
</dbReference>
<dbReference type="Pfam" id="PF02021">
    <property type="entry name" value="UPF0102"/>
    <property type="match status" value="1"/>
</dbReference>
<dbReference type="PANTHER" id="PTHR10954:SF18">
    <property type="entry name" value="RIBONUCLEASE HII"/>
    <property type="match status" value="1"/>
</dbReference>
<comment type="cofactor">
    <cofactor evidence="14 15">
        <name>Mn(2+)</name>
        <dbReference type="ChEBI" id="CHEBI:29035"/>
    </cofactor>
    <cofactor evidence="14 15">
        <name>Mg(2+)</name>
        <dbReference type="ChEBI" id="CHEBI:18420"/>
    </cofactor>
    <text evidence="14 15">Manganese or magnesium. Binds 1 divalent metal ion per monomer in the absence of substrate. May bind a second metal ion after substrate binding.</text>
</comment>
<name>A0ABY0FPA3_9BACT</name>
<evidence type="ECO:0000256" key="3">
    <source>
        <dbReference type="ARBA" id="ARBA00004065"/>
    </source>
</evidence>
<evidence type="ECO:0000256" key="13">
    <source>
        <dbReference type="HAMAP-Rule" id="MF_00048"/>
    </source>
</evidence>
<keyword evidence="11 14" id="KW-0378">Hydrolase</keyword>
<dbReference type="Gene3D" id="3.40.1350.10">
    <property type="match status" value="1"/>
</dbReference>
<dbReference type="GO" id="GO:0004523">
    <property type="term" value="F:RNA-DNA hybrid ribonuclease activity"/>
    <property type="evidence" value="ECO:0007669"/>
    <property type="project" value="UniProtKB-EC"/>
</dbReference>
<evidence type="ECO:0000256" key="12">
    <source>
        <dbReference type="ARBA" id="ARBA00023211"/>
    </source>
</evidence>
<evidence type="ECO:0000256" key="10">
    <source>
        <dbReference type="ARBA" id="ARBA00022759"/>
    </source>
</evidence>
<comment type="cofactor">
    <cofactor evidence="2">
        <name>Mg(2+)</name>
        <dbReference type="ChEBI" id="CHEBI:18420"/>
    </cofactor>
</comment>
<dbReference type="PANTHER" id="PTHR10954">
    <property type="entry name" value="RIBONUCLEASE H2 SUBUNIT A"/>
    <property type="match status" value="1"/>
</dbReference>
<evidence type="ECO:0000259" key="17">
    <source>
        <dbReference type="PROSITE" id="PS51975"/>
    </source>
</evidence>
<evidence type="ECO:0000256" key="9">
    <source>
        <dbReference type="ARBA" id="ARBA00022723"/>
    </source>
</evidence>
<evidence type="ECO:0000256" key="14">
    <source>
        <dbReference type="HAMAP-Rule" id="MF_00052"/>
    </source>
</evidence>
<comment type="similarity">
    <text evidence="5 13">Belongs to the UPF0102 family.</text>
</comment>
<evidence type="ECO:0000313" key="19">
    <source>
        <dbReference type="Proteomes" id="UP001191019"/>
    </source>
</evidence>
<comment type="catalytic activity">
    <reaction evidence="1 14 15 16">
        <text>Endonucleolytic cleavage to 5'-phosphomonoester.</text>
        <dbReference type="EC" id="3.1.26.4"/>
    </reaction>
</comment>
<evidence type="ECO:0000256" key="11">
    <source>
        <dbReference type="ARBA" id="ARBA00022801"/>
    </source>
</evidence>
<dbReference type="InterPro" id="IPR012337">
    <property type="entry name" value="RNaseH-like_sf"/>
</dbReference>
<evidence type="ECO:0000256" key="16">
    <source>
        <dbReference type="RuleBase" id="RU003515"/>
    </source>
</evidence>
<comment type="subcellular location">
    <subcellularLocation>
        <location evidence="4 14">Cytoplasm</location>
    </subcellularLocation>
</comment>
<organism evidence="18 19">
    <name type="scientific">Candidatus Nanosyncoccus alces</name>
    <dbReference type="NCBI Taxonomy" id="2171997"/>
    <lineage>
        <taxon>Bacteria</taxon>
        <taxon>Candidatus Saccharimonadota</taxon>
        <taxon>Candidatus Nanosyncoccalia</taxon>
        <taxon>Candidatus Nanosyncoccales</taxon>
        <taxon>Candidatus Nanosyncoccaceae</taxon>
        <taxon>Candidatus Nanosyncoccus</taxon>
    </lineage>
</organism>
<proteinExistence type="inferred from homology"/>
<reference evidence="18 19" key="1">
    <citation type="journal article" date="2018" name="bioRxiv">
        <title>Evidence of independent acquisition and adaption of ultra-small bacteria to human hosts across the highly diverse yet reduced genomes of the phylum Saccharibacteria.</title>
        <authorList>
            <person name="McLean J.S."/>
            <person name="Bor B."/>
            <person name="To T.T."/>
            <person name="Liu Q."/>
            <person name="Kearns K.A."/>
            <person name="Solden L.M."/>
            <person name="Wrighton K.C."/>
            <person name="He X."/>
            <person name="Shi W."/>
        </authorList>
    </citation>
    <scope>NUCLEOTIDE SEQUENCE [LARGE SCALE GENOMIC DNA]</scope>
    <source>
        <strain evidence="18 19">TM7_G3_2_Rum_HOT_351B</strain>
    </source>
</reference>
<dbReference type="EC" id="3.1.26.4" evidence="14"/>
<evidence type="ECO:0000256" key="15">
    <source>
        <dbReference type="PROSITE-ProRule" id="PRU01319"/>
    </source>
</evidence>
<dbReference type="SUPFAM" id="SSF53098">
    <property type="entry name" value="Ribonuclease H-like"/>
    <property type="match status" value="1"/>
</dbReference>
<comment type="function">
    <text evidence="3 14 16">Endonuclease that specifically degrades the RNA of RNA-DNA hybrids.</text>
</comment>
<evidence type="ECO:0000256" key="4">
    <source>
        <dbReference type="ARBA" id="ARBA00004496"/>
    </source>
</evidence>
<evidence type="ECO:0000256" key="5">
    <source>
        <dbReference type="ARBA" id="ARBA00006738"/>
    </source>
</evidence>
<dbReference type="Pfam" id="PF01351">
    <property type="entry name" value="RNase_HII"/>
    <property type="match status" value="1"/>
</dbReference>
<dbReference type="HAMAP" id="MF_00052_B">
    <property type="entry name" value="RNase_HII_B"/>
    <property type="match status" value="1"/>
</dbReference>
<gene>
    <name evidence="14 18" type="primary">rnhB</name>
    <name evidence="18" type="ORF">G3RUM_00416</name>
</gene>
<sequence>MAILGIDEVGRGPLAGPLVVGAVVLPEEEKGWYGELADSKKLSAKKREELSKMIWAEAVVGLGWVSNVELDEAGISEALRLATRKAVKAVQSLHTRFSQIVIDGKVNFLVDTPLAKYVSTVIKADNLIREVSAASIVAKVARDKYMCELAEKYPEYGFEKHMGYGTALHRAAIDKYGICPEHRRSFEPCKSLTGFSKEKSAHKNTTKIGALGEDAAMEYLMQQGHKIVARNYKTYFYEIDIVSICGGKIYFTEVKYRKNDDYGGGLAAVNGDKQRRMRYAAESFLKYKREFSELDPVLAVADVTGKDFAVRDWFEIF</sequence>
<dbReference type="NCBIfam" id="NF000595">
    <property type="entry name" value="PRK00015.1-3"/>
    <property type="match status" value="1"/>
</dbReference>
<evidence type="ECO:0000256" key="6">
    <source>
        <dbReference type="ARBA" id="ARBA00007383"/>
    </source>
</evidence>
<comment type="similarity">
    <text evidence="6 14 16">Belongs to the RNase HII family.</text>
</comment>
<evidence type="ECO:0000256" key="8">
    <source>
        <dbReference type="ARBA" id="ARBA00022722"/>
    </source>
</evidence>
<accession>A0ABY0FPA3</accession>
<dbReference type="InterPro" id="IPR011335">
    <property type="entry name" value="Restrct_endonuc-II-like"/>
</dbReference>
<feature type="binding site" evidence="14 15">
    <location>
        <position position="7"/>
    </location>
    <ligand>
        <name>a divalent metal cation</name>
        <dbReference type="ChEBI" id="CHEBI:60240"/>
    </ligand>
</feature>
<feature type="binding site" evidence="14 15">
    <location>
        <position position="8"/>
    </location>
    <ligand>
        <name>a divalent metal cation</name>
        <dbReference type="ChEBI" id="CHEBI:60240"/>
    </ligand>
</feature>
<protein>
    <recommendedName>
        <fullName evidence="13 14">Multifunctional fusion protein</fullName>
    </recommendedName>
    <domain>
        <recommendedName>
            <fullName evidence="14">Ribonuclease HII</fullName>
            <shortName evidence="14">RNase HII</shortName>
            <ecNumber evidence="14">3.1.26.4</ecNumber>
        </recommendedName>
    </domain>
    <domain>
        <recommendedName>
            <fullName evidence="13">UPF0102 protein G3RUM_00416</fullName>
        </recommendedName>
    </domain>
</protein>
<comment type="caution">
    <text evidence="18">The sequence shown here is derived from an EMBL/GenBank/DDBJ whole genome shotgun (WGS) entry which is preliminary data.</text>
</comment>
<feature type="domain" description="RNase H type-2" evidence="17">
    <location>
        <begin position="1"/>
        <end position="198"/>
    </location>
</feature>
<dbReference type="InterPro" id="IPR022898">
    <property type="entry name" value="RNase_HII"/>
</dbReference>
<keyword evidence="10 14" id="KW-0255">Endonuclease</keyword>
<dbReference type="InterPro" id="IPR024567">
    <property type="entry name" value="RNase_HII/HIII_dom"/>
</dbReference>
<reference evidence="18 19" key="2">
    <citation type="journal article" date="2020" name="Cell Rep.">
        <title>Acquisition and Adaptation of Ultra-small Parasitic Reduced Genome Bacteria to Mammalian Hosts.</title>
        <authorList>
            <person name="McLean J.S."/>
            <person name="Bor B."/>
            <person name="Kerns K.A."/>
            <person name="Liu Q."/>
            <person name="To T.T."/>
            <person name="Solden L."/>
            <person name="Hendrickson E.L."/>
            <person name="Wrighton K."/>
            <person name="Shi W."/>
            <person name="He X."/>
        </authorList>
    </citation>
    <scope>NUCLEOTIDE SEQUENCE [LARGE SCALE GENOMIC DNA]</scope>
    <source>
        <strain evidence="18 19">TM7_G3_2_Rum_HOT_351B</strain>
    </source>
</reference>
<dbReference type="InterPro" id="IPR036397">
    <property type="entry name" value="RNaseH_sf"/>
</dbReference>
<evidence type="ECO:0000256" key="7">
    <source>
        <dbReference type="ARBA" id="ARBA00022490"/>
    </source>
</evidence>
<dbReference type="Gene3D" id="3.30.420.10">
    <property type="entry name" value="Ribonuclease H-like superfamily/Ribonuclease H"/>
    <property type="match status" value="1"/>
</dbReference>
<dbReference type="HAMAP" id="MF_00048">
    <property type="entry name" value="UPF0102"/>
    <property type="match status" value="1"/>
</dbReference>